<gene>
    <name evidence="7" type="ORF">GJB61_20730</name>
</gene>
<dbReference type="AlphaFoldDB" id="A0A7X2H8E2"/>
<dbReference type="InterPro" id="IPR018060">
    <property type="entry name" value="HTH_AraC"/>
</dbReference>
<evidence type="ECO:0000259" key="6">
    <source>
        <dbReference type="PROSITE" id="PS50110"/>
    </source>
</evidence>
<dbReference type="CDD" id="cd17536">
    <property type="entry name" value="REC_YesN-like"/>
    <property type="match status" value="1"/>
</dbReference>
<dbReference type="InterPro" id="IPR009057">
    <property type="entry name" value="Homeodomain-like_sf"/>
</dbReference>
<dbReference type="InterPro" id="IPR018062">
    <property type="entry name" value="HTH_AraC-typ_CS"/>
</dbReference>
<keyword evidence="3" id="KW-0804">Transcription</keyword>
<dbReference type="Pfam" id="PF00072">
    <property type="entry name" value="Response_reg"/>
    <property type="match status" value="1"/>
</dbReference>
<keyword evidence="1" id="KW-0805">Transcription regulation</keyword>
<dbReference type="Pfam" id="PF12833">
    <property type="entry name" value="HTH_18"/>
    <property type="match status" value="1"/>
</dbReference>
<keyword evidence="8" id="KW-1185">Reference proteome</keyword>
<accession>A0A7X2H8E2</accession>
<dbReference type="Gene3D" id="1.10.10.60">
    <property type="entry name" value="Homeodomain-like"/>
    <property type="match status" value="2"/>
</dbReference>
<evidence type="ECO:0000259" key="5">
    <source>
        <dbReference type="PROSITE" id="PS01124"/>
    </source>
</evidence>
<evidence type="ECO:0000256" key="2">
    <source>
        <dbReference type="ARBA" id="ARBA00023125"/>
    </source>
</evidence>
<dbReference type="EMBL" id="WJXB01000008">
    <property type="protein sequence ID" value="MRN55411.1"/>
    <property type="molecule type" value="Genomic_DNA"/>
</dbReference>
<dbReference type="Gene3D" id="3.40.50.2300">
    <property type="match status" value="1"/>
</dbReference>
<dbReference type="PANTHER" id="PTHR43280">
    <property type="entry name" value="ARAC-FAMILY TRANSCRIPTIONAL REGULATOR"/>
    <property type="match status" value="1"/>
</dbReference>
<dbReference type="InterPro" id="IPR020449">
    <property type="entry name" value="Tscrpt_reg_AraC-type_HTH"/>
</dbReference>
<keyword evidence="4" id="KW-0597">Phosphoprotein</keyword>
<dbReference type="InterPro" id="IPR001789">
    <property type="entry name" value="Sig_transdc_resp-reg_receiver"/>
</dbReference>
<evidence type="ECO:0000313" key="8">
    <source>
        <dbReference type="Proteomes" id="UP000463051"/>
    </source>
</evidence>
<dbReference type="InterPro" id="IPR011006">
    <property type="entry name" value="CheY-like_superfamily"/>
</dbReference>
<dbReference type="SUPFAM" id="SSF46689">
    <property type="entry name" value="Homeodomain-like"/>
    <property type="match status" value="2"/>
</dbReference>
<keyword evidence="2" id="KW-0238">DNA-binding</keyword>
<evidence type="ECO:0000256" key="3">
    <source>
        <dbReference type="ARBA" id="ARBA00023163"/>
    </source>
</evidence>
<dbReference type="GO" id="GO:0000160">
    <property type="term" value="P:phosphorelay signal transduction system"/>
    <property type="evidence" value="ECO:0007669"/>
    <property type="project" value="InterPro"/>
</dbReference>
<evidence type="ECO:0000313" key="7">
    <source>
        <dbReference type="EMBL" id="MRN55411.1"/>
    </source>
</evidence>
<protein>
    <submittedName>
        <fullName evidence="7">Response regulator</fullName>
    </submittedName>
</protein>
<dbReference type="PROSITE" id="PS01124">
    <property type="entry name" value="HTH_ARAC_FAMILY_2"/>
    <property type="match status" value="1"/>
</dbReference>
<reference evidence="7 8" key="1">
    <citation type="submission" date="2019-11" db="EMBL/GenBank/DDBJ databases">
        <title>Paenibacillus monticola sp. nov., a novel PGPR strain isolated from mountain sample in China.</title>
        <authorList>
            <person name="Zhao Q."/>
            <person name="Li H.-P."/>
            <person name="Zhang J.-L."/>
        </authorList>
    </citation>
    <scope>NUCLEOTIDE SEQUENCE [LARGE SCALE GENOMIC DNA]</scope>
    <source>
        <strain evidence="7 8">LC-T2</strain>
    </source>
</reference>
<dbReference type="PRINTS" id="PR00032">
    <property type="entry name" value="HTHARAC"/>
</dbReference>
<comment type="caution">
    <text evidence="7">The sequence shown here is derived from an EMBL/GenBank/DDBJ whole genome shotgun (WGS) entry which is preliminary data.</text>
</comment>
<evidence type="ECO:0000256" key="1">
    <source>
        <dbReference type="ARBA" id="ARBA00023015"/>
    </source>
</evidence>
<proteinExistence type="predicted"/>
<dbReference type="RefSeq" id="WP_154120906.1">
    <property type="nucleotide sequence ID" value="NZ_WJXB01000008.1"/>
</dbReference>
<dbReference type="GO" id="GO:0043565">
    <property type="term" value="F:sequence-specific DNA binding"/>
    <property type="evidence" value="ECO:0007669"/>
    <property type="project" value="InterPro"/>
</dbReference>
<dbReference type="SMART" id="SM00448">
    <property type="entry name" value="REC"/>
    <property type="match status" value="1"/>
</dbReference>
<dbReference type="PROSITE" id="PS50110">
    <property type="entry name" value="RESPONSE_REGULATORY"/>
    <property type="match status" value="1"/>
</dbReference>
<sequence length="527" mass="60941">MMRLLIIDDEKNIRNGLKTMIEREFPDQYVIEMAGNGAEALEMYRKERADIMITDIRMPVMDGITLLGQITAETGGGKGPAVVILSGYDDFEYAKSAIRYRVKEYLLKPIRRDELFGILTRINEEWHEEEHNTRKLEQETESFRRELRATRLRGLLMQGDVQLDHEAQEELCSLAVPFTVGVLDYHYNDGTRMKPGEVQGLVERLIGPLEKTFAEILTDWEGKLVLIGSGKQCFEDLSKQAEAREQKGLLIGISREGRSYSDIRPCYKEACRALQYTFLYPQANVIDFSNINEGRVNPLAPEEELRKLLNMLGTDREKEMKGLLMVIFQTEQLKQLDLSYLETVGRKINERVLDEVFRVHGEASVEVLKLYRMVGNMYNFRHFHDYYRSLEHLLIGVNDYILRVRSVHTEHADMNEALKYIEANFSRSINMAMVSNHVSLNYSYFSEAFKAYTGESFVLYLKKVRISHAKKLLSESRSKLEEVSVAVGFESSKHFARVFKELEGISPGEYRAKSMLARYSLHEDKEL</sequence>
<dbReference type="PROSITE" id="PS00041">
    <property type="entry name" value="HTH_ARAC_FAMILY_1"/>
    <property type="match status" value="1"/>
</dbReference>
<feature type="modified residue" description="4-aspartylphosphate" evidence="4">
    <location>
        <position position="55"/>
    </location>
</feature>
<feature type="domain" description="HTH araC/xylS-type" evidence="5">
    <location>
        <begin position="415"/>
        <end position="513"/>
    </location>
</feature>
<name>A0A7X2H8E2_9BACL</name>
<feature type="domain" description="Response regulatory" evidence="6">
    <location>
        <begin position="3"/>
        <end position="123"/>
    </location>
</feature>
<dbReference type="Proteomes" id="UP000463051">
    <property type="component" value="Unassembled WGS sequence"/>
</dbReference>
<evidence type="ECO:0000256" key="4">
    <source>
        <dbReference type="PROSITE-ProRule" id="PRU00169"/>
    </source>
</evidence>
<dbReference type="PANTHER" id="PTHR43280:SF2">
    <property type="entry name" value="HTH-TYPE TRANSCRIPTIONAL REGULATOR EXSA"/>
    <property type="match status" value="1"/>
</dbReference>
<dbReference type="GO" id="GO:0003700">
    <property type="term" value="F:DNA-binding transcription factor activity"/>
    <property type="evidence" value="ECO:0007669"/>
    <property type="project" value="InterPro"/>
</dbReference>
<dbReference type="SUPFAM" id="SSF52172">
    <property type="entry name" value="CheY-like"/>
    <property type="match status" value="1"/>
</dbReference>
<dbReference type="SMART" id="SM00342">
    <property type="entry name" value="HTH_ARAC"/>
    <property type="match status" value="1"/>
</dbReference>
<organism evidence="7 8">
    <name type="scientific">Paenibacillus monticola</name>
    <dbReference type="NCBI Taxonomy" id="2666075"/>
    <lineage>
        <taxon>Bacteria</taxon>
        <taxon>Bacillati</taxon>
        <taxon>Bacillota</taxon>
        <taxon>Bacilli</taxon>
        <taxon>Bacillales</taxon>
        <taxon>Paenibacillaceae</taxon>
        <taxon>Paenibacillus</taxon>
    </lineage>
</organism>